<dbReference type="EMBL" id="PDVW01000040">
    <property type="protein sequence ID" value="POY48205.1"/>
    <property type="molecule type" value="Genomic_DNA"/>
</dbReference>
<protein>
    <submittedName>
        <fullName evidence="1">Uncharacterized protein</fullName>
    </submittedName>
</protein>
<name>A0A855MCE8_9GAMM</name>
<organism evidence="1">
    <name type="scientific">Pectobacterium versatile</name>
    <dbReference type="NCBI Taxonomy" id="2488639"/>
    <lineage>
        <taxon>Bacteria</taxon>
        <taxon>Pseudomonadati</taxon>
        <taxon>Pseudomonadota</taxon>
        <taxon>Gammaproteobacteria</taxon>
        <taxon>Enterobacterales</taxon>
        <taxon>Pectobacteriaceae</taxon>
        <taxon>Pectobacterium</taxon>
    </lineage>
</organism>
<accession>A0A855MCE8</accession>
<evidence type="ECO:0000313" key="1">
    <source>
        <dbReference type="EMBL" id="POY48205.1"/>
    </source>
</evidence>
<evidence type="ECO:0000313" key="3">
    <source>
        <dbReference type="Proteomes" id="UP000237284"/>
    </source>
</evidence>
<dbReference type="EMBL" id="CP065030">
    <property type="protein sequence ID" value="QPK16444.1"/>
    <property type="molecule type" value="Genomic_DNA"/>
</dbReference>
<dbReference type="Proteomes" id="UP000237284">
    <property type="component" value="Chromosome"/>
</dbReference>
<evidence type="ECO:0000313" key="2">
    <source>
        <dbReference type="EMBL" id="QPK16444.1"/>
    </source>
</evidence>
<reference evidence="1" key="1">
    <citation type="submission" date="2017-12" db="EMBL/GenBank/DDBJ databases">
        <title>First report on the novel genomospecies/subspecies of Pectobacterium carotovorum in Russia.</title>
        <authorList>
            <person name="Shirshikov F.V."/>
            <person name="Miroshnikov K."/>
            <person name="Toshakov S.V."/>
            <person name="Kabanova A.P."/>
            <person name="Barannik A.P."/>
            <person name="Shneider M."/>
            <person name="Ignatov A.N."/>
            <person name="Miroshnikov K.A."/>
        </authorList>
    </citation>
    <scope>NUCLEOTIDE SEQUENCE [LARGE SCALE GENOMIC DNA]</scope>
    <source>
        <strain evidence="1">F131</strain>
    </source>
</reference>
<gene>
    <name evidence="2" type="ORF">F131LOC_003405</name>
    <name evidence="1" type="ORF">F131LOC_04049</name>
</gene>
<proteinExistence type="predicted"/>
<sequence length="221" mass="25165">MDIEQLADALYDDLNGYISSVQYTSTNTLTIHFCCDNWRYDEQNHCSVYCEPPESYLRHFIICCCGVVEHDIQPASSGELTFTDQHPLLWDYNAPRGGLYYSTTAAASSYELLGRVWSVHTRILNDWRPMSRYINAYRHQDEPTFGNNGNGLLAQGPKPLLDAYQEALSSVLTTRFVPSVEMKSDVKALLFDSGFVICKRVELQEIFPDAETPANHEETPY</sequence>
<dbReference type="RefSeq" id="WP_103972411.1">
    <property type="nucleotide sequence ID" value="NZ_CAKLIE010000014.1"/>
</dbReference>
<reference evidence="2 3" key="2">
    <citation type="submission" date="2020-11" db="EMBL/GenBank/DDBJ databases">
        <title>Complete genome sequence of Pectobacterium versatile F131.</title>
        <authorList>
            <person name="Shirshikov F.V."/>
            <person name="Miroshnikov K."/>
            <person name="Toshakov S.V."/>
            <person name="Kabanova A.P."/>
            <person name="Barannik A.P."/>
            <person name="Shneider M."/>
            <person name="Ignatov A.N."/>
            <person name="Miroshnikov K.A."/>
            <person name="Mikhailova Y.V."/>
            <person name="Shelenkov A."/>
            <person name="Yanushevich Y.G."/>
            <person name="Evseev P.V."/>
        </authorList>
    </citation>
    <scope>NUCLEOTIDE SEQUENCE [LARGE SCALE GENOMIC DNA]</scope>
    <source>
        <strain evidence="2 3">F131</strain>
    </source>
</reference>
<dbReference type="AlphaFoldDB" id="A0A855MCE8"/>
<dbReference type="GeneID" id="93388913"/>